<protein>
    <submittedName>
        <fullName evidence="2">Phosphatidylserine/phosphatidylglycerophosphate/ cardiolipin synthase-like enzyme</fullName>
    </submittedName>
</protein>
<accession>A0A497ZIC0</accession>
<dbReference type="CDD" id="cd09176">
    <property type="entry name" value="PLDc_unchar6"/>
    <property type="match status" value="1"/>
</dbReference>
<organism evidence="2 3">
    <name type="scientific">Ruegeria conchae</name>
    <dbReference type="NCBI Taxonomy" id="981384"/>
    <lineage>
        <taxon>Bacteria</taxon>
        <taxon>Pseudomonadati</taxon>
        <taxon>Pseudomonadota</taxon>
        <taxon>Alphaproteobacteria</taxon>
        <taxon>Rhodobacterales</taxon>
        <taxon>Roseobacteraceae</taxon>
        <taxon>Ruegeria</taxon>
    </lineage>
</organism>
<gene>
    <name evidence="2" type="ORF">CLV75_2105</name>
</gene>
<proteinExistence type="predicted"/>
<evidence type="ECO:0000313" key="3">
    <source>
        <dbReference type="Proteomes" id="UP000271700"/>
    </source>
</evidence>
<dbReference type="CDD" id="cd09117">
    <property type="entry name" value="PLDc_Bfil_DEXD_like"/>
    <property type="match status" value="1"/>
</dbReference>
<evidence type="ECO:0000313" key="2">
    <source>
        <dbReference type="EMBL" id="RLK08430.1"/>
    </source>
</evidence>
<feature type="region of interest" description="Disordered" evidence="1">
    <location>
        <begin position="588"/>
        <end position="622"/>
    </location>
</feature>
<keyword evidence="3" id="KW-1185">Reference proteome</keyword>
<reference evidence="2 3" key="1">
    <citation type="submission" date="2018-10" db="EMBL/GenBank/DDBJ databases">
        <title>Genomic Encyclopedia of Archaeal and Bacterial Type Strains, Phase II (KMG-II): from individual species to whole genera.</title>
        <authorList>
            <person name="Goeker M."/>
        </authorList>
    </citation>
    <scope>NUCLEOTIDE SEQUENCE [LARGE SCALE GENOMIC DNA]</scope>
    <source>
        <strain evidence="2 3">DSM 29317</strain>
    </source>
</reference>
<dbReference type="AlphaFoldDB" id="A0A497ZIC0"/>
<dbReference type="Gene3D" id="3.30.870.10">
    <property type="entry name" value="Endonuclease Chain A"/>
    <property type="match status" value="2"/>
</dbReference>
<dbReference type="Proteomes" id="UP000271700">
    <property type="component" value="Unassembled WGS sequence"/>
</dbReference>
<dbReference type="EMBL" id="RCCT01000002">
    <property type="protein sequence ID" value="RLK08430.1"/>
    <property type="molecule type" value="Genomic_DNA"/>
</dbReference>
<dbReference type="STRING" id="981384.GCA_000192475_01067"/>
<feature type="compositionally biased region" description="Basic and acidic residues" evidence="1">
    <location>
        <begin position="592"/>
        <end position="610"/>
    </location>
</feature>
<name>A0A497ZIC0_9RHOB</name>
<evidence type="ECO:0000256" key="1">
    <source>
        <dbReference type="SAM" id="MobiDB-lite"/>
    </source>
</evidence>
<dbReference type="InterPro" id="IPR059166">
    <property type="entry name" value="PLD-like_cat"/>
</dbReference>
<sequence length="821" mass="90093">MRLYERFADKGYHSSIATTFGIDFDAYENIVLPRVRGGGCRNNMVIADGRMLTHALGGASLLPRQAGKLYTAGGATTQRLFHPKLFLQVGRKGGRLIIGSANLTAAGLAGNLELVALLSCGAEQDGEQALIAQAWEYLCDFMDHSDPMLPMQQEWMLNRSAWLRSATPAEGLVTLADGTEAALLLARPNSGIGPRYTALIDEPVNRLIVVSPYWDEQLTALSYLADSLAPKEIAVLIDPETELFPRDAADKLPNLKLYRRDGFESGRFIHAKALIAETDSADHLLIGSANCTLAALGTGSMAGHNEEASLYRRFPTGGTATALGLERILKDEKRIQPADLPELHYEDDLELDGLSQRHTGLFSLHGDTLSWRPAAHISDPENREIELLNTSGAVIDASPSRLQDNGSGKLRYHVDATEDIPAFAGLFESEGYAPAIITHIDVLQASIRETHSRKTENVLAQLDGETEASLALLEVLDVLEKIEDTDTEASGEGVSIPKAQKPADDGASNSHLKLNYEEFISGRRPHQSGAVLHNSLGGSDVSIVRGFLNRIVGLSVLLAAAEEEDEETLKAAFDLGDETGDAEAAMAAGEDFELKPKPESRPEPDEEERRRRAKQRKATKDQLVSAANNFSKRIDLKQERNQLSPRDFLRLRALLMIICAAGWKGTDKEKDKQEGRTSLQVLPVEADPNSWPLVIGRLLFKIFGGRSPAVYSLKLDTDHDQFPADLIECWATCLWCLQACLAAPMSGAERQKIARHIAPLLEQTYRRTHLSEEELLAPSFTQVMEGLSAQYAERLCVDPEVLMRGHRTICGKIYSAEREIL</sequence>
<comment type="caution">
    <text evidence="2">The sequence shown here is derived from an EMBL/GenBank/DDBJ whole genome shotgun (WGS) entry which is preliminary data.</text>
</comment>
<feature type="region of interest" description="Disordered" evidence="1">
    <location>
        <begin position="486"/>
        <end position="509"/>
    </location>
</feature>